<dbReference type="AlphaFoldDB" id="A0AAF3J2U0"/>
<proteinExistence type="predicted"/>
<sequence>MRSHSRTPRSPSVSSSTRTSFRQILRQELLEAKFLSSSKSRRKDGASAPSPSPSASFISLDGEDIEHREQMERDRIVAMYDKGPDNPNIGQWERSEWEGYKRVDRYGFVQKDPNFVLQDSPRKLAVEVHFTFITEVEFAVLKNP</sequence>
<name>A0AAF3J2U0_9BILA</name>
<evidence type="ECO:0000256" key="1">
    <source>
        <dbReference type="SAM" id="MobiDB-lite"/>
    </source>
</evidence>
<reference evidence="3" key="1">
    <citation type="submission" date="2024-02" db="UniProtKB">
        <authorList>
            <consortium name="WormBaseParasite"/>
        </authorList>
    </citation>
    <scope>IDENTIFICATION</scope>
</reference>
<evidence type="ECO:0000313" key="3">
    <source>
        <dbReference type="WBParaSite" id="MBELARI_LOCUS12707"/>
    </source>
</evidence>
<feature type="region of interest" description="Disordered" evidence="1">
    <location>
        <begin position="36"/>
        <end position="70"/>
    </location>
</feature>
<dbReference type="WBParaSite" id="MBELARI_LOCUS12707">
    <property type="protein sequence ID" value="MBELARI_LOCUS12707"/>
    <property type="gene ID" value="MBELARI_LOCUS12707"/>
</dbReference>
<accession>A0AAF3J2U0</accession>
<feature type="compositionally biased region" description="Low complexity" evidence="1">
    <location>
        <begin position="8"/>
        <end position="21"/>
    </location>
</feature>
<keyword evidence="2" id="KW-1185">Reference proteome</keyword>
<organism evidence="2 3">
    <name type="scientific">Mesorhabditis belari</name>
    <dbReference type="NCBI Taxonomy" id="2138241"/>
    <lineage>
        <taxon>Eukaryota</taxon>
        <taxon>Metazoa</taxon>
        <taxon>Ecdysozoa</taxon>
        <taxon>Nematoda</taxon>
        <taxon>Chromadorea</taxon>
        <taxon>Rhabditida</taxon>
        <taxon>Rhabditina</taxon>
        <taxon>Rhabditomorpha</taxon>
        <taxon>Rhabditoidea</taxon>
        <taxon>Rhabditidae</taxon>
        <taxon>Mesorhabditinae</taxon>
        <taxon>Mesorhabditis</taxon>
    </lineage>
</organism>
<feature type="region of interest" description="Disordered" evidence="1">
    <location>
        <begin position="1"/>
        <end position="21"/>
    </location>
</feature>
<evidence type="ECO:0000313" key="2">
    <source>
        <dbReference type="Proteomes" id="UP000887575"/>
    </source>
</evidence>
<protein>
    <submittedName>
        <fullName evidence="3">Uncharacterized protein</fullName>
    </submittedName>
</protein>
<feature type="compositionally biased region" description="Low complexity" evidence="1">
    <location>
        <begin position="46"/>
        <end position="56"/>
    </location>
</feature>
<dbReference type="Proteomes" id="UP000887575">
    <property type="component" value="Unassembled WGS sequence"/>
</dbReference>